<proteinExistence type="predicted"/>
<evidence type="ECO:0000256" key="1">
    <source>
        <dbReference type="SAM" id="SignalP"/>
    </source>
</evidence>
<gene>
    <name evidence="2" type="ORF">L3V18_09355</name>
</gene>
<feature type="chain" id="PRO_5046584093" evidence="1">
    <location>
        <begin position="38"/>
        <end position="148"/>
    </location>
</feature>
<evidence type="ECO:0000313" key="2">
    <source>
        <dbReference type="EMBL" id="MCF7221988.1"/>
    </source>
</evidence>
<dbReference type="SUPFAM" id="SSF74653">
    <property type="entry name" value="TolA/TonB C-terminal domain"/>
    <property type="match status" value="1"/>
</dbReference>
<protein>
    <submittedName>
        <fullName evidence="2">Cell envelope integrity protein TolA</fullName>
    </submittedName>
</protein>
<feature type="signal peptide" evidence="1">
    <location>
        <begin position="1"/>
        <end position="37"/>
    </location>
</feature>
<dbReference type="RefSeq" id="WP_237054411.1">
    <property type="nucleotide sequence ID" value="NZ_JAKJPO010000004.1"/>
</dbReference>
<organism evidence="2 3">
    <name type="scientific">Marilutibacter chinensis</name>
    <dbReference type="NCBI Taxonomy" id="2912247"/>
    <lineage>
        <taxon>Bacteria</taxon>
        <taxon>Pseudomonadati</taxon>
        <taxon>Pseudomonadota</taxon>
        <taxon>Gammaproteobacteria</taxon>
        <taxon>Lysobacterales</taxon>
        <taxon>Lysobacteraceae</taxon>
        <taxon>Marilutibacter</taxon>
    </lineage>
</organism>
<dbReference type="Proteomes" id="UP001430796">
    <property type="component" value="Unassembled WGS sequence"/>
</dbReference>
<reference evidence="2 3" key="3">
    <citation type="submission" date="2022-01" db="EMBL/GenBank/DDBJ databases">
        <authorList>
            <person name="Zhou L.Y."/>
        </authorList>
    </citation>
    <scope>NUCLEOTIDE SEQUENCE [LARGE SCALE GENOMIC DNA]</scope>
    <source>
        <strain evidence="2 3">TLK-CK17</strain>
    </source>
</reference>
<sequence length="148" mass="15722">MKRLPRPTRALPPGTAPAPTPALMLALLLASWPFAAAAEGPVPDPAVSDAGGLDDALMARYGDALRDAVVAHWIRPQSVSPGARCMLLVRQLPGGDVVSAEVSSPCDYDEAGRASIEAAVYKAQPLPYAGFETVFQRQLLLNFEARDR</sequence>
<keyword evidence="3" id="KW-1185">Reference proteome</keyword>
<reference evidence="2 3" key="1">
    <citation type="submission" date="2022-01" db="EMBL/GenBank/DDBJ databases">
        <title>Lysobacter chinensis sp. nov., a bacterium isolated from cow dung compost.</title>
        <authorList>
            <person name="Liu Y."/>
        </authorList>
    </citation>
    <scope>NUCLEOTIDE SEQUENCE [LARGE SCALE GENOMIC DNA]</scope>
    <source>
        <strain evidence="2 3">TLK-CK17</strain>
    </source>
</reference>
<dbReference type="EMBL" id="JAKJPO010000004">
    <property type="protein sequence ID" value="MCF7221988.1"/>
    <property type="molecule type" value="Genomic_DNA"/>
</dbReference>
<comment type="caution">
    <text evidence="2">The sequence shown here is derived from an EMBL/GenBank/DDBJ whole genome shotgun (WGS) entry which is preliminary data.</text>
</comment>
<evidence type="ECO:0000313" key="3">
    <source>
        <dbReference type="Proteomes" id="UP001430796"/>
    </source>
</evidence>
<name>A0ABS9HUJ4_9GAMM</name>
<keyword evidence="1" id="KW-0732">Signal</keyword>
<accession>A0ABS9HUJ4</accession>
<dbReference type="Gene3D" id="3.30.1150.10">
    <property type="match status" value="1"/>
</dbReference>
<reference evidence="3" key="2">
    <citation type="submission" date="2022-01" db="EMBL/GenBank/DDBJ databases">
        <title>Lysobacter chinensis sp. nov., a bacterium isolated from cow dung compost.</title>
        <authorList>
            <person name="Zhou L.Y."/>
        </authorList>
    </citation>
    <scope>NUCLEOTIDE SEQUENCE [LARGE SCALE GENOMIC DNA]</scope>
    <source>
        <strain evidence="3">TLK-CK17</strain>
    </source>
</reference>